<dbReference type="EMBL" id="DRND01000064">
    <property type="protein sequence ID" value="HFC46387.1"/>
    <property type="molecule type" value="Genomic_DNA"/>
</dbReference>
<dbReference type="InterPro" id="IPR050763">
    <property type="entry name" value="ABC_transporter_ATP-binding"/>
</dbReference>
<evidence type="ECO:0000256" key="3">
    <source>
        <dbReference type="ARBA" id="ARBA00022448"/>
    </source>
</evidence>
<dbReference type="InterPro" id="IPR017871">
    <property type="entry name" value="ABC_transporter-like_CS"/>
</dbReference>
<dbReference type="SMART" id="SM00382">
    <property type="entry name" value="AAA"/>
    <property type="match status" value="1"/>
</dbReference>
<evidence type="ECO:0000256" key="5">
    <source>
        <dbReference type="ARBA" id="ARBA00022475"/>
    </source>
</evidence>
<keyword evidence="6" id="KW-0547">Nucleotide-binding</keyword>
<evidence type="ECO:0000313" key="11">
    <source>
        <dbReference type="EMBL" id="HFC46387.1"/>
    </source>
</evidence>
<keyword evidence="5" id="KW-1003">Cell membrane</keyword>
<comment type="caution">
    <text evidence="11">The sequence shown here is derived from an EMBL/GenBank/DDBJ whole genome shotgun (WGS) entry which is preliminary data.</text>
</comment>
<dbReference type="InterPro" id="IPR003439">
    <property type="entry name" value="ABC_transporter-like_ATP-bd"/>
</dbReference>
<proteinExistence type="inferred from homology"/>
<sequence>MQTKIPVIDASGLKKAFNQRTVIDSFDLIVDEGKCIALLGPNGAGKTTTINMILGLVIPDEGRIEVFGQDISHNLRKIKQSIGVAPQTDNLDPDLTVLENLIVYASYYSIPRHTARDRAKELLKFFALEAKRDEIIQNLSGGQRRRLILARALINRPRLIILDEPTIGLDPQARHLIWEKVEILKAEGTTILLTSHYMEEVQRLADKVIIIEQGKKILEGEPIGLIKRHVGEYVIEIPDGGQGFDGLKEDLDGCTASFEEHAKRLYIYLKGPCPQAERLGMRFEHVVKRPANLEDLFLRYTGRRLMEDHR</sequence>
<evidence type="ECO:0000256" key="1">
    <source>
        <dbReference type="ARBA" id="ARBA00004236"/>
    </source>
</evidence>
<reference evidence="11" key="1">
    <citation type="journal article" date="2020" name="mSystems">
        <title>Genome- and Community-Level Interaction Insights into Carbon Utilization and Element Cycling Functions of Hydrothermarchaeota in Hydrothermal Sediment.</title>
        <authorList>
            <person name="Zhou Z."/>
            <person name="Liu Y."/>
            <person name="Xu W."/>
            <person name="Pan J."/>
            <person name="Luo Z.H."/>
            <person name="Li M."/>
        </authorList>
    </citation>
    <scope>NUCLEOTIDE SEQUENCE [LARGE SCALE GENOMIC DNA]</scope>
    <source>
        <strain evidence="11">HyVt-503</strain>
    </source>
</reference>
<dbReference type="PANTHER" id="PTHR42711">
    <property type="entry name" value="ABC TRANSPORTER ATP-BINDING PROTEIN"/>
    <property type="match status" value="1"/>
</dbReference>
<dbReference type="Pfam" id="PF00005">
    <property type="entry name" value="ABC_tran"/>
    <property type="match status" value="1"/>
</dbReference>
<dbReference type="SUPFAM" id="SSF52540">
    <property type="entry name" value="P-loop containing nucleoside triphosphate hydrolases"/>
    <property type="match status" value="1"/>
</dbReference>
<name>A0A7V2SUX2_9BACT</name>
<keyword evidence="9" id="KW-0472">Membrane</keyword>
<dbReference type="GO" id="GO:0016887">
    <property type="term" value="F:ATP hydrolysis activity"/>
    <property type="evidence" value="ECO:0007669"/>
    <property type="project" value="InterPro"/>
</dbReference>
<dbReference type="GO" id="GO:0005524">
    <property type="term" value="F:ATP binding"/>
    <property type="evidence" value="ECO:0007669"/>
    <property type="project" value="UniProtKB-KW"/>
</dbReference>
<evidence type="ECO:0000256" key="4">
    <source>
        <dbReference type="ARBA" id="ARBA00022458"/>
    </source>
</evidence>
<evidence type="ECO:0000256" key="9">
    <source>
        <dbReference type="ARBA" id="ARBA00023136"/>
    </source>
</evidence>
<dbReference type="Gene3D" id="3.40.50.300">
    <property type="entry name" value="P-loop containing nucleotide triphosphate hydrolases"/>
    <property type="match status" value="1"/>
</dbReference>
<accession>A0A7V2SUX2</accession>
<evidence type="ECO:0000256" key="8">
    <source>
        <dbReference type="ARBA" id="ARBA00022967"/>
    </source>
</evidence>
<gene>
    <name evidence="11" type="ORF">ENJ63_00720</name>
</gene>
<feature type="domain" description="ABC transporter" evidence="10">
    <location>
        <begin position="8"/>
        <end position="238"/>
    </location>
</feature>
<evidence type="ECO:0000256" key="2">
    <source>
        <dbReference type="ARBA" id="ARBA00005417"/>
    </source>
</evidence>
<dbReference type="AlphaFoldDB" id="A0A7V2SUX2"/>
<dbReference type="FunFam" id="3.40.50.300:FF:000589">
    <property type="entry name" value="ABC transporter, ATP-binding subunit"/>
    <property type="match status" value="1"/>
</dbReference>
<dbReference type="InterPro" id="IPR003593">
    <property type="entry name" value="AAA+_ATPase"/>
</dbReference>
<dbReference type="InterPro" id="IPR027417">
    <property type="entry name" value="P-loop_NTPase"/>
</dbReference>
<protein>
    <submittedName>
        <fullName evidence="11">ATP-binding cassette domain-containing protein</fullName>
    </submittedName>
</protein>
<keyword evidence="4" id="KW-0536">Nodulation</keyword>
<comment type="similarity">
    <text evidence="2">Belongs to the ABC transporter superfamily.</text>
</comment>
<keyword evidence="3" id="KW-0813">Transport</keyword>
<evidence type="ECO:0000259" key="10">
    <source>
        <dbReference type="PROSITE" id="PS50893"/>
    </source>
</evidence>
<dbReference type="GO" id="GO:0005886">
    <property type="term" value="C:plasma membrane"/>
    <property type="evidence" value="ECO:0007669"/>
    <property type="project" value="UniProtKB-SubCell"/>
</dbReference>
<dbReference type="Proteomes" id="UP000885797">
    <property type="component" value="Unassembled WGS sequence"/>
</dbReference>
<dbReference type="PANTHER" id="PTHR42711:SF5">
    <property type="entry name" value="ABC TRANSPORTER ATP-BINDING PROTEIN NATA"/>
    <property type="match status" value="1"/>
</dbReference>
<keyword evidence="8" id="KW-1278">Translocase</keyword>
<comment type="subcellular location">
    <subcellularLocation>
        <location evidence="1">Cell membrane</location>
    </subcellularLocation>
</comment>
<organism evidence="11">
    <name type="scientific">Dissulfuribacter thermophilus</name>
    <dbReference type="NCBI Taxonomy" id="1156395"/>
    <lineage>
        <taxon>Bacteria</taxon>
        <taxon>Pseudomonadati</taxon>
        <taxon>Thermodesulfobacteriota</taxon>
        <taxon>Dissulfuribacteria</taxon>
        <taxon>Dissulfuribacterales</taxon>
        <taxon>Dissulfuribacteraceae</taxon>
        <taxon>Dissulfuribacter</taxon>
    </lineage>
</organism>
<dbReference type="PROSITE" id="PS50893">
    <property type="entry name" value="ABC_TRANSPORTER_2"/>
    <property type="match status" value="1"/>
</dbReference>
<evidence type="ECO:0000256" key="6">
    <source>
        <dbReference type="ARBA" id="ARBA00022741"/>
    </source>
</evidence>
<evidence type="ECO:0000256" key="7">
    <source>
        <dbReference type="ARBA" id="ARBA00022840"/>
    </source>
</evidence>
<dbReference type="PROSITE" id="PS00211">
    <property type="entry name" value="ABC_TRANSPORTER_1"/>
    <property type="match status" value="1"/>
</dbReference>
<keyword evidence="7 11" id="KW-0067">ATP-binding</keyword>